<feature type="domain" description="Roadblock/LAMTOR2" evidence="1">
    <location>
        <begin position="8"/>
        <end position="91"/>
    </location>
</feature>
<dbReference type="AlphaFoldDB" id="A0A3G8YKT9"/>
<keyword evidence="3" id="KW-1185">Reference proteome</keyword>
<dbReference type="OrthoDB" id="69092at2"/>
<gene>
    <name evidence="2" type="ORF">EHF33_02165</name>
</gene>
<dbReference type="SUPFAM" id="SSF103196">
    <property type="entry name" value="Roadblock/LC7 domain"/>
    <property type="match status" value="1"/>
</dbReference>
<name>A0A3G8YKT9_9DEIO</name>
<accession>A0A3G8YKT9</accession>
<reference evidence="2 3" key="1">
    <citation type="submission" date="2018-11" db="EMBL/GenBank/DDBJ databases">
        <title>Deinococcus shelandsis sp. nov., isolated from South Shetland Islands soil of Antarctica.</title>
        <authorList>
            <person name="Tian J."/>
        </authorList>
    </citation>
    <scope>NUCLEOTIDE SEQUENCE [LARGE SCALE GENOMIC DNA]</scope>
    <source>
        <strain evidence="2 3">S14-83T</strain>
    </source>
</reference>
<dbReference type="KEGG" id="dph:EHF33_02165"/>
<dbReference type="SMART" id="SM00960">
    <property type="entry name" value="Robl_LC7"/>
    <property type="match status" value="1"/>
</dbReference>
<sequence length="112" mass="11818">MPVDPLQLDEALGRILSTRGVRYAALVGPDSSPLGSAGTQPPDASFVRAAQAVAQSLSATVGDQPLKDLMMDFADGPVLLTPQSDNLLLVGFDEVGNLGRVRFAVKREISRL</sequence>
<dbReference type="InterPro" id="IPR004942">
    <property type="entry name" value="Roadblock/LAMTOR2_dom"/>
</dbReference>
<dbReference type="Proteomes" id="UP000276417">
    <property type="component" value="Chromosome 1"/>
</dbReference>
<protein>
    <submittedName>
        <fullName evidence="2">Roadblock/LC7 domain-containing protein</fullName>
    </submittedName>
</protein>
<dbReference type="EMBL" id="CP034183">
    <property type="protein sequence ID" value="AZI41696.1"/>
    <property type="molecule type" value="Genomic_DNA"/>
</dbReference>
<evidence type="ECO:0000313" key="2">
    <source>
        <dbReference type="EMBL" id="AZI41696.1"/>
    </source>
</evidence>
<proteinExistence type="predicted"/>
<evidence type="ECO:0000313" key="3">
    <source>
        <dbReference type="Proteomes" id="UP000276417"/>
    </source>
</evidence>
<dbReference type="RefSeq" id="WP_124867462.1">
    <property type="nucleotide sequence ID" value="NZ_CP034183.1"/>
</dbReference>
<dbReference type="Gene3D" id="3.30.450.30">
    <property type="entry name" value="Dynein light chain 2a, cytoplasmic"/>
    <property type="match status" value="1"/>
</dbReference>
<evidence type="ECO:0000259" key="1">
    <source>
        <dbReference type="SMART" id="SM00960"/>
    </source>
</evidence>
<organism evidence="2 3">
    <name type="scientific">Deinococcus psychrotolerans</name>
    <dbReference type="NCBI Taxonomy" id="2489213"/>
    <lineage>
        <taxon>Bacteria</taxon>
        <taxon>Thermotogati</taxon>
        <taxon>Deinococcota</taxon>
        <taxon>Deinococci</taxon>
        <taxon>Deinococcales</taxon>
        <taxon>Deinococcaceae</taxon>
        <taxon>Deinococcus</taxon>
    </lineage>
</organism>
<dbReference type="Pfam" id="PF03259">
    <property type="entry name" value="Robl_LC7"/>
    <property type="match status" value="1"/>
</dbReference>